<proteinExistence type="predicted"/>
<protein>
    <submittedName>
        <fullName evidence="2">Uncharacterized protein</fullName>
    </submittedName>
</protein>
<evidence type="ECO:0000313" key="3">
    <source>
        <dbReference type="Proteomes" id="UP001218188"/>
    </source>
</evidence>
<feature type="region of interest" description="Disordered" evidence="1">
    <location>
        <begin position="1"/>
        <end position="21"/>
    </location>
</feature>
<reference evidence="2" key="1">
    <citation type="submission" date="2023-03" db="EMBL/GenBank/DDBJ databases">
        <title>Massive genome expansion in bonnet fungi (Mycena s.s.) driven by repeated elements and novel gene families across ecological guilds.</title>
        <authorList>
            <consortium name="Lawrence Berkeley National Laboratory"/>
            <person name="Harder C.B."/>
            <person name="Miyauchi S."/>
            <person name="Viragh M."/>
            <person name="Kuo A."/>
            <person name="Thoen E."/>
            <person name="Andreopoulos B."/>
            <person name="Lu D."/>
            <person name="Skrede I."/>
            <person name="Drula E."/>
            <person name="Henrissat B."/>
            <person name="Morin E."/>
            <person name="Kohler A."/>
            <person name="Barry K."/>
            <person name="LaButti K."/>
            <person name="Morin E."/>
            <person name="Salamov A."/>
            <person name="Lipzen A."/>
            <person name="Mereny Z."/>
            <person name="Hegedus B."/>
            <person name="Baldrian P."/>
            <person name="Stursova M."/>
            <person name="Weitz H."/>
            <person name="Taylor A."/>
            <person name="Grigoriev I.V."/>
            <person name="Nagy L.G."/>
            <person name="Martin F."/>
            <person name="Kauserud H."/>
        </authorList>
    </citation>
    <scope>NUCLEOTIDE SEQUENCE</scope>
    <source>
        <strain evidence="2">CBHHK200</strain>
    </source>
</reference>
<sequence length="106" mass="11970">MSYLAGSPSFRSMKPPWDGSQGPSFTEVLARPILFGLRILLWTRWDTVRRGAISVPQIPDRSPAGVDKLSKLGKMLHLNRPDPTSLQSYCLFLNSQHPFATLIYIR</sequence>
<keyword evidence="3" id="KW-1185">Reference proteome</keyword>
<dbReference type="EMBL" id="JARJCM010000027">
    <property type="protein sequence ID" value="KAJ7039467.1"/>
    <property type="molecule type" value="Genomic_DNA"/>
</dbReference>
<evidence type="ECO:0000256" key="1">
    <source>
        <dbReference type="SAM" id="MobiDB-lite"/>
    </source>
</evidence>
<accession>A0AAD6T576</accession>
<comment type="caution">
    <text evidence="2">The sequence shown here is derived from an EMBL/GenBank/DDBJ whole genome shotgun (WGS) entry which is preliminary data.</text>
</comment>
<name>A0AAD6T576_9AGAR</name>
<evidence type="ECO:0000313" key="2">
    <source>
        <dbReference type="EMBL" id="KAJ7039467.1"/>
    </source>
</evidence>
<organism evidence="2 3">
    <name type="scientific">Mycena alexandri</name>
    <dbReference type="NCBI Taxonomy" id="1745969"/>
    <lineage>
        <taxon>Eukaryota</taxon>
        <taxon>Fungi</taxon>
        <taxon>Dikarya</taxon>
        <taxon>Basidiomycota</taxon>
        <taxon>Agaricomycotina</taxon>
        <taxon>Agaricomycetes</taxon>
        <taxon>Agaricomycetidae</taxon>
        <taxon>Agaricales</taxon>
        <taxon>Marasmiineae</taxon>
        <taxon>Mycenaceae</taxon>
        <taxon>Mycena</taxon>
    </lineage>
</organism>
<gene>
    <name evidence="2" type="ORF">C8F04DRAFT_1231587</name>
</gene>
<dbReference type="AlphaFoldDB" id="A0AAD6T576"/>
<dbReference type="Proteomes" id="UP001218188">
    <property type="component" value="Unassembled WGS sequence"/>
</dbReference>